<keyword evidence="2" id="KW-1185">Reference proteome</keyword>
<dbReference type="OrthoDB" id="3800593at2759"/>
<evidence type="ECO:0000313" key="2">
    <source>
        <dbReference type="Proteomes" id="UP001140562"/>
    </source>
</evidence>
<accession>A0A9W8WX98</accession>
<protein>
    <submittedName>
        <fullName evidence="1">Uncharacterized protein</fullName>
    </submittedName>
</protein>
<dbReference type="AlphaFoldDB" id="A0A9W8WX98"/>
<comment type="caution">
    <text evidence="1">The sequence shown here is derived from an EMBL/GenBank/DDBJ whole genome shotgun (WGS) entry which is preliminary data.</text>
</comment>
<dbReference type="Proteomes" id="UP001140562">
    <property type="component" value="Unassembled WGS sequence"/>
</dbReference>
<sequence length="202" mass="23179">MEARPCNASPNTAPNDRRHECVFSMLLPTLDTVQRHAYEEIRSKVYMATGPKLPIELTKWIFQLTLAAEDVPCDPRLIIPAVHKDDKDVARHGETFRNVRKALMTTSIHQHSIQDGVGRCKTGRMPGYYSSEYPTLKYWPQWVASRVKLARNDDERHWSENKECAYYISETSLSEFKYHYDSSDADEADSYRAFEAGVCGLA</sequence>
<organism evidence="1 2">
    <name type="scientific">Didymella glomerata</name>
    <dbReference type="NCBI Taxonomy" id="749621"/>
    <lineage>
        <taxon>Eukaryota</taxon>
        <taxon>Fungi</taxon>
        <taxon>Dikarya</taxon>
        <taxon>Ascomycota</taxon>
        <taxon>Pezizomycotina</taxon>
        <taxon>Dothideomycetes</taxon>
        <taxon>Pleosporomycetidae</taxon>
        <taxon>Pleosporales</taxon>
        <taxon>Pleosporineae</taxon>
        <taxon>Didymellaceae</taxon>
        <taxon>Didymella</taxon>
    </lineage>
</organism>
<proteinExistence type="predicted"/>
<dbReference type="EMBL" id="JAPEUV010000061">
    <property type="protein sequence ID" value="KAJ4335481.1"/>
    <property type="molecule type" value="Genomic_DNA"/>
</dbReference>
<reference evidence="1" key="1">
    <citation type="submission" date="2022-10" db="EMBL/GenBank/DDBJ databases">
        <title>Tapping the CABI collections for fungal endophytes: first genome assemblies for Collariella, Neodidymelliopsis, Ascochyta clinopodiicola, Didymella pomorum, Didymosphaeria variabile, Neocosmospora piperis and Neocucurbitaria cava.</title>
        <authorList>
            <person name="Hill R."/>
        </authorList>
    </citation>
    <scope>NUCLEOTIDE SEQUENCE</scope>
    <source>
        <strain evidence="1">IMI 360193</strain>
    </source>
</reference>
<evidence type="ECO:0000313" key="1">
    <source>
        <dbReference type="EMBL" id="KAJ4335481.1"/>
    </source>
</evidence>
<gene>
    <name evidence="1" type="ORF">N0V87_006139</name>
</gene>
<name>A0A9W8WX98_9PLEO</name>